<dbReference type="Pfam" id="PF07762">
    <property type="entry name" value="DUF1618"/>
    <property type="match status" value="1"/>
</dbReference>
<dbReference type="PANTHER" id="PTHR33074">
    <property type="entry name" value="EXPRESSED PROTEIN-RELATED"/>
    <property type="match status" value="1"/>
</dbReference>
<evidence type="ECO:0000313" key="5">
    <source>
        <dbReference type="Proteomes" id="UP000636709"/>
    </source>
</evidence>
<dbReference type="AlphaFoldDB" id="A0A835F421"/>
<reference evidence="4" key="1">
    <citation type="submission" date="2020-07" db="EMBL/GenBank/DDBJ databases">
        <title>Genome sequence and genetic diversity analysis of an under-domesticated orphan crop, white fonio (Digitaria exilis).</title>
        <authorList>
            <person name="Bennetzen J.L."/>
            <person name="Chen S."/>
            <person name="Ma X."/>
            <person name="Wang X."/>
            <person name="Yssel A.E.J."/>
            <person name="Chaluvadi S.R."/>
            <person name="Johnson M."/>
            <person name="Gangashetty P."/>
            <person name="Hamidou F."/>
            <person name="Sanogo M.D."/>
            <person name="Zwaenepoel A."/>
            <person name="Wallace J."/>
            <person name="Van De Peer Y."/>
            <person name="Van Deynze A."/>
        </authorList>
    </citation>
    <scope>NUCLEOTIDE SEQUENCE</scope>
    <source>
        <tissue evidence="4">Leaves</tissue>
    </source>
</reference>
<protein>
    <recommendedName>
        <fullName evidence="2">DUF1618 domain-containing protein</fullName>
    </recommendedName>
</protein>
<feature type="domain" description="DUF1618" evidence="2">
    <location>
        <begin position="365"/>
        <end position="508"/>
    </location>
</feature>
<dbReference type="OrthoDB" id="672705at2759"/>
<evidence type="ECO:0000259" key="2">
    <source>
        <dbReference type="Pfam" id="PF07762"/>
    </source>
</evidence>
<evidence type="ECO:0000313" key="3">
    <source>
        <dbReference type="EMBL" id="KAF8727590.1"/>
    </source>
</evidence>
<dbReference type="PANTHER" id="PTHR33074:SF128">
    <property type="entry name" value="EXPRESSED PROTEIN"/>
    <property type="match status" value="1"/>
</dbReference>
<keyword evidence="5" id="KW-1185">Reference proteome</keyword>
<dbReference type="Proteomes" id="UP000636709">
    <property type="component" value="Unassembled WGS sequence"/>
</dbReference>
<proteinExistence type="predicted"/>
<comment type="caution">
    <text evidence="4">The sequence shown here is derived from an EMBL/GenBank/DDBJ whole genome shotgun (WGS) entry which is preliminary data.</text>
</comment>
<evidence type="ECO:0000256" key="1">
    <source>
        <dbReference type="SAM" id="MobiDB-lite"/>
    </source>
</evidence>
<dbReference type="EMBL" id="JACEFO010001638">
    <property type="protein sequence ID" value="KAF8727591.1"/>
    <property type="molecule type" value="Genomic_DNA"/>
</dbReference>
<dbReference type="EMBL" id="JACEFO010001638">
    <property type="protein sequence ID" value="KAF8727590.1"/>
    <property type="molecule type" value="Genomic_DNA"/>
</dbReference>
<sequence>MSHISGETTRRRKGGLKVALLAYWAFPSQLGRAKKRRSPNVAAQPYCLRVATPPNPHQIVNLDPLGRSRTPLPPPSSLPYSPAAASVSPSSLARYVQIPQPSLIFLIRLKVVMSAAAFPNWAILEPFVFRRDDPSSFPDKTKAPIRASATTSLGAPFRIAFSFAEPPHVSRLYAQLPGFPGPDQETPLAILSTHRHLVLLRVATQTSTWNTVQDFFIYSADDPSELLLLPPCTEPYMEYTRRLVCRLPRCLRRRPLSTPREEEGPPARPRRLGVTSMGLVSRGEGEQDFAVVELKVYKHTSTEVYADICLFRSSSDLPPAPGGQIAGEWDSMRVPIVHSSDPDDVWQLCLWQTNAVVPVGRWLCWIDYFRGILFCDVFGQGPTPTVCFLRFPLDKFPSKPHRSNACSWLHRNVTPIDDGRALKFIDVARNDRVGYGALRFGGAFTITCHTLQLGSVAILKKSTLCSLVWHKDTKLTSSELWAANPPRCLPRGILMTPLVDVDKPHIVYFLYFLFSDYKYVLKKVWLVAIDMNTKIVESFSKYVNGRDDAGTVDADLTMERSTCPTPFLPFDFPKYLNLSR</sequence>
<organism evidence="4 5">
    <name type="scientific">Digitaria exilis</name>
    <dbReference type="NCBI Taxonomy" id="1010633"/>
    <lineage>
        <taxon>Eukaryota</taxon>
        <taxon>Viridiplantae</taxon>
        <taxon>Streptophyta</taxon>
        <taxon>Embryophyta</taxon>
        <taxon>Tracheophyta</taxon>
        <taxon>Spermatophyta</taxon>
        <taxon>Magnoliopsida</taxon>
        <taxon>Liliopsida</taxon>
        <taxon>Poales</taxon>
        <taxon>Poaceae</taxon>
        <taxon>PACMAD clade</taxon>
        <taxon>Panicoideae</taxon>
        <taxon>Panicodae</taxon>
        <taxon>Paniceae</taxon>
        <taxon>Anthephorinae</taxon>
        <taxon>Digitaria</taxon>
    </lineage>
</organism>
<gene>
    <name evidence="3" type="ORF">HU200_018893</name>
    <name evidence="4" type="ORF">HU200_018894</name>
</gene>
<name>A0A835F421_9POAL</name>
<evidence type="ECO:0000313" key="4">
    <source>
        <dbReference type="EMBL" id="KAF8727591.1"/>
    </source>
</evidence>
<accession>A0A835F421</accession>
<feature type="region of interest" description="Disordered" evidence="1">
    <location>
        <begin position="58"/>
        <end position="80"/>
    </location>
</feature>
<dbReference type="InterPro" id="IPR011676">
    <property type="entry name" value="DUF1618"/>
</dbReference>